<feature type="compositionally biased region" description="Basic and acidic residues" evidence="1">
    <location>
        <begin position="151"/>
        <end position="162"/>
    </location>
</feature>
<feature type="compositionally biased region" description="Basic residues" evidence="1">
    <location>
        <begin position="95"/>
        <end position="104"/>
    </location>
</feature>
<evidence type="ECO:0000256" key="1">
    <source>
        <dbReference type="SAM" id="MobiDB-lite"/>
    </source>
</evidence>
<keyword evidence="4" id="KW-1185">Reference proteome</keyword>
<proteinExistence type="predicted"/>
<feature type="compositionally biased region" description="Basic and acidic residues" evidence="1">
    <location>
        <begin position="27"/>
        <end position="60"/>
    </location>
</feature>
<evidence type="ECO:0000313" key="3">
    <source>
        <dbReference type="EMBL" id="EDM75414.1"/>
    </source>
</evidence>
<evidence type="ECO:0000256" key="2">
    <source>
        <dbReference type="SAM" id="SignalP"/>
    </source>
</evidence>
<reference evidence="3 4" key="1">
    <citation type="submission" date="2007-06" db="EMBL/GenBank/DDBJ databases">
        <authorList>
            <person name="Shimkets L."/>
            <person name="Ferriera S."/>
            <person name="Johnson J."/>
            <person name="Kravitz S."/>
            <person name="Beeson K."/>
            <person name="Sutton G."/>
            <person name="Rogers Y.-H."/>
            <person name="Friedman R."/>
            <person name="Frazier M."/>
            <person name="Venter J.C."/>
        </authorList>
    </citation>
    <scope>NUCLEOTIDE SEQUENCE [LARGE SCALE GENOMIC DNA]</scope>
    <source>
        <strain evidence="3 4">SIR-1</strain>
    </source>
</reference>
<comment type="caution">
    <text evidence="3">The sequence shown here is derived from an EMBL/GenBank/DDBJ whole genome shotgun (WGS) entry which is preliminary data.</text>
</comment>
<gene>
    <name evidence="3" type="ORF">PPSIR1_04238</name>
</gene>
<feature type="compositionally biased region" description="Basic and acidic residues" evidence="1">
    <location>
        <begin position="111"/>
        <end position="120"/>
    </location>
</feature>
<protein>
    <submittedName>
        <fullName evidence="3">Uncharacterized protein</fullName>
    </submittedName>
</protein>
<feature type="chain" id="PRO_5002697404" evidence="2">
    <location>
        <begin position="22"/>
        <end position="162"/>
    </location>
</feature>
<feature type="signal peptide" evidence="2">
    <location>
        <begin position="1"/>
        <end position="21"/>
    </location>
</feature>
<sequence length="162" mass="17221">MTSLRTWTLGTFALCLTSTLACTPPERSPEQVEQADAKAEAGDTAKADAKPAEAKADAKAEAPPADPAERYALTEEDERLIAADPSTLSPEENRKRAHALRKKIMQNPDSEAAKALEDARQAVLAGEVQPTPGNTSEPAPGTDTQGGKVIELPEHLREPADK</sequence>
<name>A6GFC9_9BACT</name>
<dbReference type="OrthoDB" id="9974564at2"/>
<dbReference type="RefSeq" id="WP_006975419.1">
    <property type="nucleotide sequence ID" value="NZ_ABCS01000092.1"/>
</dbReference>
<dbReference type="AlphaFoldDB" id="A6GFC9"/>
<dbReference type="Proteomes" id="UP000005801">
    <property type="component" value="Unassembled WGS sequence"/>
</dbReference>
<feature type="compositionally biased region" description="Polar residues" evidence="1">
    <location>
        <begin position="131"/>
        <end position="145"/>
    </location>
</feature>
<dbReference type="PROSITE" id="PS51257">
    <property type="entry name" value="PROKAR_LIPOPROTEIN"/>
    <property type="match status" value="1"/>
</dbReference>
<organism evidence="3 4">
    <name type="scientific">Plesiocystis pacifica SIR-1</name>
    <dbReference type="NCBI Taxonomy" id="391625"/>
    <lineage>
        <taxon>Bacteria</taxon>
        <taxon>Pseudomonadati</taxon>
        <taxon>Myxococcota</taxon>
        <taxon>Polyangia</taxon>
        <taxon>Nannocystales</taxon>
        <taxon>Nannocystaceae</taxon>
        <taxon>Plesiocystis</taxon>
    </lineage>
</organism>
<dbReference type="EMBL" id="ABCS01000092">
    <property type="protein sequence ID" value="EDM75414.1"/>
    <property type="molecule type" value="Genomic_DNA"/>
</dbReference>
<keyword evidence="2" id="KW-0732">Signal</keyword>
<feature type="region of interest" description="Disordered" evidence="1">
    <location>
        <begin position="24"/>
        <end position="162"/>
    </location>
</feature>
<evidence type="ECO:0000313" key="4">
    <source>
        <dbReference type="Proteomes" id="UP000005801"/>
    </source>
</evidence>
<accession>A6GFC9</accession>